<dbReference type="Proteomes" id="UP001569154">
    <property type="component" value="Unassembled WGS sequence"/>
</dbReference>
<name>A0ABV4L3X5_9GAMM</name>
<keyword evidence="1" id="KW-1133">Transmembrane helix</keyword>
<keyword evidence="1" id="KW-0812">Transmembrane</keyword>
<keyword evidence="3" id="KW-1185">Reference proteome</keyword>
<comment type="caution">
    <text evidence="2">The sequence shown here is derived from an EMBL/GenBank/DDBJ whole genome shotgun (WGS) entry which is preliminary data.</text>
</comment>
<dbReference type="EMBL" id="JBGONM010000035">
    <property type="protein sequence ID" value="MEZ8082413.1"/>
    <property type="molecule type" value="Genomic_DNA"/>
</dbReference>
<proteinExistence type="predicted"/>
<feature type="transmembrane region" description="Helical" evidence="1">
    <location>
        <begin position="31"/>
        <end position="55"/>
    </location>
</feature>
<evidence type="ECO:0000256" key="1">
    <source>
        <dbReference type="SAM" id="Phobius"/>
    </source>
</evidence>
<gene>
    <name evidence="2" type="ORF">ACED35_14940</name>
</gene>
<dbReference type="RefSeq" id="WP_131800321.1">
    <property type="nucleotide sequence ID" value="NZ_AJYG02000063.1"/>
</dbReference>
<organism evidence="2 3">
    <name type="scientific">Enterovibrio norvegicus</name>
    <dbReference type="NCBI Taxonomy" id="188144"/>
    <lineage>
        <taxon>Bacteria</taxon>
        <taxon>Pseudomonadati</taxon>
        <taxon>Pseudomonadota</taxon>
        <taxon>Gammaproteobacteria</taxon>
        <taxon>Vibrionales</taxon>
        <taxon>Vibrionaceae</taxon>
        <taxon>Enterovibrio</taxon>
    </lineage>
</organism>
<keyword evidence="1" id="KW-0472">Membrane</keyword>
<evidence type="ECO:0008006" key="4">
    <source>
        <dbReference type="Google" id="ProtNLM"/>
    </source>
</evidence>
<evidence type="ECO:0000313" key="2">
    <source>
        <dbReference type="EMBL" id="MEZ8082413.1"/>
    </source>
</evidence>
<reference evidence="2 3" key="1">
    <citation type="submission" date="2024-06" db="EMBL/GenBank/DDBJ databases">
        <authorList>
            <person name="Steensen K."/>
            <person name="Seneca J."/>
            <person name="Bartlau N."/>
            <person name="Yu A.X."/>
            <person name="Polz M.F."/>
        </authorList>
    </citation>
    <scope>NUCLEOTIDE SEQUENCE [LARGE SCALE GENOMIC DNA]</scope>
    <source>
        <strain evidence="2 3">1F260</strain>
    </source>
</reference>
<evidence type="ECO:0000313" key="3">
    <source>
        <dbReference type="Proteomes" id="UP001569154"/>
    </source>
</evidence>
<protein>
    <recommendedName>
        <fullName evidence="4">DUF4760 domain-containing protein</fullName>
    </recommendedName>
</protein>
<accession>A0ABV4L3X5</accession>
<sequence>MKDRVVTTCCILLVLAGMIIGINISASDGVISFLSIIATIFGGFVTVIAFGWAFIKYTDWEKAQKNSEYEAIIELGKSAHMLLTCTTYLFEVMVVIQYKFEKMTDLEHKLRDGKINHSVAMFEKNYERYSDARASVGFLESKSCSTKDYEKLDELIKLIIDWFWMLRYQTVATTMVMGEKVERGTAVHCAVVIPDEQKAFMSSLGLNSAVAPYQYHEAISDKIDKTIKELLHLVATN</sequence>